<proteinExistence type="predicted"/>
<dbReference type="SUPFAM" id="SSF57850">
    <property type="entry name" value="RING/U-box"/>
    <property type="match status" value="1"/>
</dbReference>
<dbReference type="Proteomes" id="UP001152523">
    <property type="component" value="Unassembled WGS sequence"/>
</dbReference>
<dbReference type="InterPro" id="IPR001841">
    <property type="entry name" value="Znf_RING"/>
</dbReference>
<keyword evidence="7" id="KW-0862">Zinc</keyword>
<name>A0AAV0F050_9ASTE</name>
<accession>A0AAV0F050</accession>
<comment type="caution">
    <text evidence="10">The sequence shown here is derived from an EMBL/GenBank/DDBJ whole genome shotgun (WGS) entry which is preliminary data.</text>
</comment>
<evidence type="ECO:0000256" key="2">
    <source>
        <dbReference type="ARBA" id="ARBA00012483"/>
    </source>
</evidence>
<gene>
    <name evidence="10" type="ORF">CEPIT_LOCUS29433</name>
</gene>
<evidence type="ECO:0000256" key="5">
    <source>
        <dbReference type="ARBA" id="ARBA00022771"/>
    </source>
</evidence>
<evidence type="ECO:0000256" key="8">
    <source>
        <dbReference type="PROSITE-ProRule" id="PRU00175"/>
    </source>
</evidence>
<organism evidence="10 11">
    <name type="scientific">Cuscuta epithymum</name>
    <dbReference type="NCBI Taxonomy" id="186058"/>
    <lineage>
        <taxon>Eukaryota</taxon>
        <taxon>Viridiplantae</taxon>
        <taxon>Streptophyta</taxon>
        <taxon>Embryophyta</taxon>
        <taxon>Tracheophyta</taxon>
        <taxon>Spermatophyta</taxon>
        <taxon>Magnoliopsida</taxon>
        <taxon>eudicotyledons</taxon>
        <taxon>Gunneridae</taxon>
        <taxon>Pentapetalae</taxon>
        <taxon>asterids</taxon>
        <taxon>lamiids</taxon>
        <taxon>Solanales</taxon>
        <taxon>Convolvulaceae</taxon>
        <taxon>Cuscuteae</taxon>
        <taxon>Cuscuta</taxon>
        <taxon>Cuscuta subgen. Cuscuta</taxon>
    </lineage>
</organism>
<keyword evidence="4" id="KW-0479">Metal-binding</keyword>
<keyword evidence="3" id="KW-0808">Transferase</keyword>
<evidence type="ECO:0000313" key="10">
    <source>
        <dbReference type="EMBL" id="CAH9128904.1"/>
    </source>
</evidence>
<keyword evidence="6" id="KW-0833">Ubl conjugation pathway</keyword>
<dbReference type="PANTHER" id="PTHR46463">
    <property type="entry name" value="ZINC FINGER, RING/FYVE/PHD-TYPE"/>
    <property type="match status" value="1"/>
</dbReference>
<dbReference type="SMART" id="SM00184">
    <property type="entry name" value="RING"/>
    <property type="match status" value="1"/>
</dbReference>
<sequence>MSKVPNRIFLDTKFSLKNRKFFLVLIPRCLKTLLVDPAVLVSNFPKSASQVNSFSKERILPTVVLSVKLVLWRWSLYCSKKIQGQGYIMGAACCCFKLSDDVTSNSTNDFLCLNFRLQDLIYQYEALFGGGEPQVRNNSNNYQDVALADPEDTISQNNASLRGPQAYQEIETRKLERGSSHSQTGNISNADFELLGKLTSKSKQVVLDCDKDFCAPKACLSFLEVEPGFPIPLSEDEDVCPTCLEDYTIDNPKIITKCSHHYHLSCIFEWQERSETCPICGVVLEFEEISC</sequence>
<dbReference type="CDD" id="cd23116">
    <property type="entry name" value="RING-H2_AIRP1-like"/>
    <property type="match status" value="1"/>
</dbReference>
<dbReference type="EC" id="2.3.2.27" evidence="2"/>
<dbReference type="Gene3D" id="3.30.40.10">
    <property type="entry name" value="Zinc/RING finger domain, C3HC4 (zinc finger)"/>
    <property type="match status" value="1"/>
</dbReference>
<keyword evidence="11" id="KW-1185">Reference proteome</keyword>
<evidence type="ECO:0000313" key="11">
    <source>
        <dbReference type="Proteomes" id="UP001152523"/>
    </source>
</evidence>
<evidence type="ECO:0000259" key="9">
    <source>
        <dbReference type="PROSITE" id="PS50089"/>
    </source>
</evidence>
<keyword evidence="5 8" id="KW-0863">Zinc-finger</keyword>
<dbReference type="Pfam" id="PF13639">
    <property type="entry name" value="zf-RING_2"/>
    <property type="match status" value="1"/>
</dbReference>
<dbReference type="PROSITE" id="PS50089">
    <property type="entry name" value="ZF_RING_2"/>
    <property type="match status" value="1"/>
</dbReference>
<evidence type="ECO:0000256" key="6">
    <source>
        <dbReference type="ARBA" id="ARBA00022786"/>
    </source>
</evidence>
<comment type="catalytic activity">
    <reaction evidence="1">
        <text>S-ubiquitinyl-[E2 ubiquitin-conjugating enzyme]-L-cysteine + [acceptor protein]-L-lysine = [E2 ubiquitin-conjugating enzyme]-L-cysteine + N(6)-ubiquitinyl-[acceptor protein]-L-lysine.</text>
        <dbReference type="EC" id="2.3.2.27"/>
    </reaction>
</comment>
<feature type="domain" description="RING-type" evidence="9">
    <location>
        <begin position="240"/>
        <end position="280"/>
    </location>
</feature>
<reference evidence="10" key="1">
    <citation type="submission" date="2022-07" db="EMBL/GenBank/DDBJ databases">
        <authorList>
            <person name="Macas J."/>
            <person name="Novak P."/>
            <person name="Neumann P."/>
        </authorList>
    </citation>
    <scope>NUCLEOTIDE SEQUENCE</scope>
</reference>
<dbReference type="EMBL" id="CAMAPF010000954">
    <property type="protein sequence ID" value="CAH9128904.1"/>
    <property type="molecule type" value="Genomic_DNA"/>
</dbReference>
<evidence type="ECO:0000256" key="1">
    <source>
        <dbReference type="ARBA" id="ARBA00000900"/>
    </source>
</evidence>
<dbReference type="GO" id="GO:0008270">
    <property type="term" value="F:zinc ion binding"/>
    <property type="evidence" value="ECO:0007669"/>
    <property type="project" value="UniProtKB-KW"/>
</dbReference>
<evidence type="ECO:0000256" key="7">
    <source>
        <dbReference type="ARBA" id="ARBA00022833"/>
    </source>
</evidence>
<dbReference type="PANTHER" id="PTHR46463:SF38">
    <property type="entry name" value="RING_U-BOX SUPERFAMILY PROTEIN-RELATED"/>
    <property type="match status" value="1"/>
</dbReference>
<dbReference type="GO" id="GO:0061630">
    <property type="term" value="F:ubiquitin protein ligase activity"/>
    <property type="evidence" value="ECO:0007669"/>
    <property type="project" value="UniProtKB-EC"/>
</dbReference>
<evidence type="ECO:0000256" key="3">
    <source>
        <dbReference type="ARBA" id="ARBA00022679"/>
    </source>
</evidence>
<dbReference type="AlphaFoldDB" id="A0AAV0F050"/>
<evidence type="ECO:0000256" key="4">
    <source>
        <dbReference type="ARBA" id="ARBA00022723"/>
    </source>
</evidence>
<dbReference type="InterPro" id="IPR013083">
    <property type="entry name" value="Znf_RING/FYVE/PHD"/>
</dbReference>
<protein>
    <recommendedName>
        <fullName evidence="2">RING-type E3 ubiquitin transferase</fullName>
        <ecNumber evidence="2">2.3.2.27</ecNumber>
    </recommendedName>
</protein>